<gene>
    <name evidence="2" type="ORF">E4T65_05240</name>
</gene>
<dbReference type="AlphaFoldDB" id="A0A4Y9TKL1"/>
<accession>A0A4Y9TKL1</accession>
<evidence type="ECO:0000313" key="3">
    <source>
        <dbReference type="Proteomes" id="UP000297322"/>
    </source>
</evidence>
<feature type="signal peptide" evidence="1">
    <location>
        <begin position="1"/>
        <end position="19"/>
    </location>
</feature>
<organism evidence="2 3">
    <name type="scientific">Pseudomonas fluorescens</name>
    <dbReference type="NCBI Taxonomy" id="294"/>
    <lineage>
        <taxon>Bacteria</taxon>
        <taxon>Pseudomonadati</taxon>
        <taxon>Pseudomonadota</taxon>
        <taxon>Gammaproteobacteria</taxon>
        <taxon>Pseudomonadales</taxon>
        <taxon>Pseudomonadaceae</taxon>
        <taxon>Pseudomonas</taxon>
    </lineage>
</organism>
<dbReference type="InterPro" id="IPR010595">
    <property type="entry name" value="DUF1161"/>
</dbReference>
<sequence length="74" mass="7456">MKKFLLAVGLLSVAGTALAAGKPCEELKSEIAAKLDAKGVSGYSLEAVDKGAAADAKVVGTCEGGTKEIVYKRG</sequence>
<protein>
    <submittedName>
        <fullName evidence="2">DUF1161 domain-containing protein</fullName>
    </submittedName>
</protein>
<proteinExistence type="predicted"/>
<evidence type="ECO:0000256" key="1">
    <source>
        <dbReference type="SAM" id="SignalP"/>
    </source>
</evidence>
<feature type="chain" id="PRO_5021294778" evidence="1">
    <location>
        <begin position="20"/>
        <end position="74"/>
    </location>
</feature>
<dbReference type="EMBL" id="SPVI01000002">
    <property type="protein sequence ID" value="TFW44804.1"/>
    <property type="molecule type" value="Genomic_DNA"/>
</dbReference>
<dbReference type="RefSeq" id="WP_017528711.1">
    <property type="nucleotide sequence ID" value="NZ_SPVI01000002.1"/>
</dbReference>
<comment type="caution">
    <text evidence="2">The sequence shown here is derived from an EMBL/GenBank/DDBJ whole genome shotgun (WGS) entry which is preliminary data.</text>
</comment>
<dbReference type="Proteomes" id="UP000297322">
    <property type="component" value="Unassembled WGS sequence"/>
</dbReference>
<evidence type="ECO:0000313" key="2">
    <source>
        <dbReference type="EMBL" id="TFW44804.1"/>
    </source>
</evidence>
<reference evidence="2 3" key="1">
    <citation type="submission" date="2019-03" db="EMBL/GenBank/DDBJ databases">
        <title>Biocontrol and xenobiotic degradation properties of endophytic Pseudomonas fluorescens strain BRZ63.</title>
        <authorList>
            <person name="Chlebek D.A."/>
            <person name="Pinski A."/>
            <person name="Zur J.P."/>
            <person name="Michalska J."/>
            <person name="Hupert-Kocurek K.T."/>
        </authorList>
    </citation>
    <scope>NUCLEOTIDE SEQUENCE [LARGE SCALE GENOMIC DNA]</scope>
    <source>
        <strain evidence="2 3">BRZ63</strain>
    </source>
</reference>
<name>A0A4Y9TKL1_PSEFL</name>
<dbReference type="Pfam" id="PF06649">
    <property type="entry name" value="DUF1161"/>
    <property type="match status" value="1"/>
</dbReference>
<keyword evidence="1" id="KW-0732">Signal</keyword>